<comment type="caution">
    <text evidence="8">The sequence shown here is derived from an EMBL/GenBank/DDBJ whole genome shotgun (WGS) entry which is preliminary data.</text>
</comment>
<evidence type="ECO:0000313" key="9">
    <source>
        <dbReference type="Proteomes" id="UP000591131"/>
    </source>
</evidence>
<dbReference type="PANTHER" id="PTHR14881:SF4">
    <property type="entry name" value="LISH DOMAIN-CONTAINING PROTEIN ARMC9"/>
    <property type="match status" value="1"/>
</dbReference>
<keyword evidence="4" id="KW-0970">Cilium biogenesis/degradation</keyword>
<organism evidence="8 9">
    <name type="scientific">Perkinsus chesapeaki</name>
    <name type="common">Clam parasite</name>
    <name type="synonym">Perkinsus andrewsi</name>
    <dbReference type="NCBI Taxonomy" id="330153"/>
    <lineage>
        <taxon>Eukaryota</taxon>
        <taxon>Sar</taxon>
        <taxon>Alveolata</taxon>
        <taxon>Perkinsozoa</taxon>
        <taxon>Perkinsea</taxon>
        <taxon>Perkinsida</taxon>
        <taxon>Perkinsidae</taxon>
        <taxon>Perkinsus</taxon>
    </lineage>
</organism>
<dbReference type="SUPFAM" id="SSF48371">
    <property type="entry name" value="ARM repeat"/>
    <property type="match status" value="1"/>
</dbReference>
<dbReference type="PANTHER" id="PTHR14881">
    <property type="entry name" value="LISH DOMAIN-CONTAINING PROTEIN ARMC9"/>
    <property type="match status" value="1"/>
</dbReference>
<evidence type="ECO:0000256" key="2">
    <source>
        <dbReference type="ARBA" id="ARBA00004120"/>
    </source>
</evidence>
<evidence type="ECO:0000259" key="7">
    <source>
        <dbReference type="Pfam" id="PF23138"/>
    </source>
</evidence>
<dbReference type="EMBL" id="JAAPAO010000464">
    <property type="protein sequence ID" value="KAF4659172.1"/>
    <property type="molecule type" value="Genomic_DNA"/>
</dbReference>
<evidence type="ECO:0000313" key="8">
    <source>
        <dbReference type="EMBL" id="KAF4659172.1"/>
    </source>
</evidence>
<dbReference type="GO" id="GO:0036064">
    <property type="term" value="C:ciliary basal body"/>
    <property type="evidence" value="ECO:0007669"/>
    <property type="project" value="InterPro"/>
</dbReference>
<sequence>MYQEGPLDQNDPESEPTPSLAGPEDRVLLRCPDSGSDANAIEELKGKMDVLLRTNHMLVDEILAQRADIRNLKDQCNDLRKSVNSLGFRTSQDDHKPSAASTMAARLSVGMQCDDLPTNREHSLRSELLRAQLELNERTMAETRRSRTAVRKDASVQTMERITRDNRIELSDDVIYRTKGGLCVVGKYTVTASSTSDDAPGRSLLPYSYAPSSSSSSYYASTEIPPTEQSIGSYQLYSEGRYDGFECWRTPPGASYSQSGYEALDESSYIYNDDNDQQYHVEMASTVITAENTPVPADSDISQEENNAGLTDGDMNEMERAKDPSSEPTTEPAPSDEERQESLLQIMSRDEEEEVDDGKGVGETLELDGWTTLDFGNQMTELIVIEAVKEYLAHHGLIETLDVFSRESKALKVRESETLAASTEGGSGDEPQPIGSGLLAAFDKEDQTLFFQLWQSSLPPTVRVKKLLLEFRLRVHFFAKACLDRKDHRPVSRVNRSQGDQDWMAFTAFLGRQRRLSNESLEELMPYYVLPYIDAPQTHDLTKHIFTDEWRAGLRKELEETIRSVSPRRRRIPLLYSIAKIQQVDHGFSPSHAARAAEINGQVPSPAYTATHGTRKDEADPEMAADLYRLAEIGIRALQNDPSSEFSHDPRMVMEAHHQLERMRSGSQALLFGTATSVEHARDDPQEDVEATAPALDEMPFSRMPVPQTGQVRLRVRDRRQDEESLGTDRQNQEEDKLAASSVPPVQCPPIDMQQLSHYLHSMRDSSEAMIPALRSIIRHIASPYEPIRKRRSCIYGLIGLGALGDPISTGDSILLDLLCCPDVVVSDLTACTIAIISCEAIGRWFMAAESNVITQLVHNMFQAPSDSPAFMHSLAALQRLSMRYNAQTVMLRENVIENMMTRIENGMLSRFGVRWGLALVVCLCNRQEGIKRLSSDRGFLEVLVSLMSSDDNYICESTYELIGYLLVGAPQDISIAVMQEFEALGIVQAAEDQLDVISRDPQSDHLACQLRDLLSRLKQRGPSPADYLMDRRPEDDATDTACYLSEEDLSPLLIKHWRQLPPNDMIVCHFGIDPSTIQGKAANSKQQARYSSFIKKINSDSLPLIRSTLYKTSPRRQKSDPKRKQAVGSGRRIGQPVVSRPSRLSNMPQHADGGPRSGRRR</sequence>
<dbReference type="InterPro" id="IPR006594">
    <property type="entry name" value="LisH"/>
</dbReference>
<feature type="domain" description="ARMC9 CTLH-like" evidence="7">
    <location>
        <begin position="436"/>
        <end position="565"/>
    </location>
</feature>
<dbReference type="InterPro" id="IPR040369">
    <property type="entry name" value="ARMC9"/>
</dbReference>
<accession>A0A7J6LIR8</accession>
<name>A0A7J6LIR8_PERCH</name>
<proteinExistence type="predicted"/>
<feature type="region of interest" description="Disordered" evidence="6">
    <location>
        <begin position="1110"/>
        <end position="1162"/>
    </location>
</feature>
<dbReference type="GO" id="GO:0060271">
    <property type="term" value="P:cilium assembly"/>
    <property type="evidence" value="ECO:0007669"/>
    <property type="project" value="InterPro"/>
</dbReference>
<evidence type="ECO:0000256" key="3">
    <source>
        <dbReference type="ARBA" id="ARBA00021146"/>
    </source>
</evidence>
<dbReference type="GO" id="GO:0005814">
    <property type="term" value="C:centriole"/>
    <property type="evidence" value="ECO:0007669"/>
    <property type="project" value="UniProtKB-SubCell"/>
</dbReference>
<gene>
    <name evidence="8" type="primary">ARMC9</name>
    <name evidence="8" type="ORF">FOL47_007701</name>
</gene>
<dbReference type="AlphaFoldDB" id="A0A7J6LIR8"/>
<evidence type="ECO:0000256" key="4">
    <source>
        <dbReference type="ARBA" id="ARBA00022794"/>
    </source>
</evidence>
<comment type="subcellular location">
    <subcellularLocation>
        <location evidence="2">Cytoplasm</location>
        <location evidence="2">Cytoskeleton</location>
        <location evidence="2">Cilium basal body</location>
    </subcellularLocation>
    <subcellularLocation>
        <location evidence="1">Cytoplasm</location>
        <location evidence="1">Cytoskeleton</location>
        <location evidence="1">Microtubule organizing center</location>
        <location evidence="1">Centrosome</location>
        <location evidence="1">Centriole</location>
    </subcellularLocation>
</comment>
<feature type="region of interest" description="Disordered" evidence="6">
    <location>
        <begin position="292"/>
        <end position="341"/>
    </location>
</feature>
<keyword evidence="5" id="KW-0966">Cell projection</keyword>
<dbReference type="PROSITE" id="PS50896">
    <property type="entry name" value="LISH"/>
    <property type="match status" value="1"/>
</dbReference>
<feature type="region of interest" description="Disordered" evidence="6">
    <location>
        <begin position="599"/>
        <end position="618"/>
    </location>
</feature>
<dbReference type="InterPro" id="IPR056327">
    <property type="entry name" value="ARMC9_CTLH-like_dom"/>
</dbReference>
<dbReference type="GO" id="GO:0097542">
    <property type="term" value="C:ciliary tip"/>
    <property type="evidence" value="ECO:0007669"/>
    <property type="project" value="TreeGrafter"/>
</dbReference>
<feature type="region of interest" description="Disordered" evidence="6">
    <location>
        <begin position="700"/>
        <end position="745"/>
    </location>
</feature>
<protein>
    <recommendedName>
        <fullName evidence="3">LisH domain-containing protein ARMC9</fullName>
    </recommendedName>
</protein>
<dbReference type="Proteomes" id="UP000591131">
    <property type="component" value="Unassembled WGS sequence"/>
</dbReference>
<dbReference type="Gene3D" id="1.25.10.10">
    <property type="entry name" value="Leucine-rich Repeat Variant"/>
    <property type="match status" value="1"/>
</dbReference>
<evidence type="ECO:0000256" key="1">
    <source>
        <dbReference type="ARBA" id="ARBA00004114"/>
    </source>
</evidence>
<dbReference type="Pfam" id="PF23138">
    <property type="entry name" value="CTLH_Armc9"/>
    <property type="match status" value="1"/>
</dbReference>
<feature type="region of interest" description="Disordered" evidence="6">
    <location>
        <begin position="1"/>
        <end position="25"/>
    </location>
</feature>
<dbReference type="InterPro" id="IPR011989">
    <property type="entry name" value="ARM-like"/>
</dbReference>
<reference evidence="8 9" key="1">
    <citation type="submission" date="2020-04" db="EMBL/GenBank/DDBJ databases">
        <title>Perkinsus chesapeaki whole genome sequence.</title>
        <authorList>
            <person name="Bogema D.R."/>
        </authorList>
    </citation>
    <scope>NUCLEOTIDE SEQUENCE [LARGE SCALE GENOMIC DNA]</scope>
    <source>
        <strain evidence="8">ATCC PRA-425</strain>
    </source>
</reference>
<evidence type="ECO:0000256" key="5">
    <source>
        <dbReference type="ARBA" id="ARBA00023273"/>
    </source>
</evidence>
<dbReference type="OrthoDB" id="301977at2759"/>
<keyword evidence="9" id="KW-1185">Reference proteome</keyword>
<dbReference type="InterPro" id="IPR016024">
    <property type="entry name" value="ARM-type_fold"/>
</dbReference>
<evidence type="ECO:0000256" key="6">
    <source>
        <dbReference type="SAM" id="MobiDB-lite"/>
    </source>
</evidence>